<keyword evidence="3" id="KW-1185">Reference proteome</keyword>
<proteinExistence type="predicted"/>
<evidence type="ECO:0000313" key="2">
    <source>
        <dbReference type="EMBL" id="KAL1583659.1"/>
    </source>
</evidence>
<dbReference type="EMBL" id="JAAQHG020000033">
    <property type="protein sequence ID" value="KAL1583659.1"/>
    <property type="molecule type" value="Genomic_DNA"/>
</dbReference>
<comment type="caution">
    <text evidence="2">The sequence shown here is derived from an EMBL/GenBank/DDBJ whole genome shotgun (WGS) entry which is preliminary data.</text>
</comment>
<feature type="region of interest" description="Disordered" evidence="1">
    <location>
        <begin position="35"/>
        <end position="60"/>
    </location>
</feature>
<dbReference type="RefSeq" id="XP_069226766.1">
    <property type="nucleotide sequence ID" value="XM_069376342.1"/>
</dbReference>
<organism evidence="2 3">
    <name type="scientific">Cladosporium halotolerans</name>
    <dbReference type="NCBI Taxonomy" id="1052096"/>
    <lineage>
        <taxon>Eukaryota</taxon>
        <taxon>Fungi</taxon>
        <taxon>Dikarya</taxon>
        <taxon>Ascomycota</taxon>
        <taxon>Pezizomycotina</taxon>
        <taxon>Dothideomycetes</taxon>
        <taxon>Dothideomycetidae</taxon>
        <taxon>Cladosporiales</taxon>
        <taxon>Cladosporiaceae</taxon>
        <taxon>Cladosporium</taxon>
    </lineage>
</organism>
<gene>
    <name evidence="2" type="ORF">WHR41_07738</name>
</gene>
<sequence length="60" mass="6008">MADPKCENCGAGVDVTPDGTHGHCATCNNIIELEKGSSKDGGEAKEGEAQSGGKDSSNEA</sequence>
<dbReference type="AlphaFoldDB" id="A0AB34KF10"/>
<protein>
    <submittedName>
        <fullName evidence="2">Uncharacterized protein</fullName>
    </submittedName>
</protein>
<name>A0AB34KF10_9PEZI</name>
<reference evidence="2 3" key="1">
    <citation type="journal article" date="2020" name="Microbiol. Resour. Announc.">
        <title>Draft Genome Sequence of a Cladosporium Species Isolated from the Mesophotic Ascidian Didemnum maculosum.</title>
        <authorList>
            <person name="Gioti A."/>
            <person name="Siaperas R."/>
            <person name="Nikolaivits E."/>
            <person name="Le Goff G."/>
            <person name="Ouazzani J."/>
            <person name="Kotoulas G."/>
            <person name="Topakas E."/>
        </authorList>
    </citation>
    <scope>NUCLEOTIDE SEQUENCE [LARGE SCALE GENOMIC DNA]</scope>
    <source>
        <strain evidence="2 3">TM138-S3</strain>
    </source>
</reference>
<evidence type="ECO:0000313" key="3">
    <source>
        <dbReference type="Proteomes" id="UP000803884"/>
    </source>
</evidence>
<dbReference type="GeneID" id="96009180"/>
<dbReference type="Proteomes" id="UP000803884">
    <property type="component" value="Unassembled WGS sequence"/>
</dbReference>
<evidence type="ECO:0000256" key="1">
    <source>
        <dbReference type="SAM" id="MobiDB-lite"/>
    </source>
</evidence>
<feature type="compositionally biased region" description="Basic and acidic residues" evidence="1">
    <location>
        <begin position="35"/>
        <end position="48"/>
    </location>
</feature>
<accession>A0AB34KF10</accession>